<accession>A0A149VCJ7</accession>
<sequence>MGAAITPHAFGWLVGPEHIRLRGETLHTQGFRHVSRADAGGRWGWLWTGDVQAGLLAGSAVCVPCGAG</sequence>
<dbReference type="AlphaFoldDB" id="A0A149VCJ7"/>
<evidence type="ECO:0000313" key="3">
    <source>
        <dbReference type="Proteomes" id="UP000075377"/>
    </source>
</evidence>
<gene>
    <name evidence="1" type="ORF">AD951_12735</name>
    <name evidence="2" type="ORF">AD953_04365</name>
</gene>
<reference evidence="3 4" key="1">
    <citation type="submission" date="2015-06" db="EMBL/GenBank/DDBJ databases">
        <title>Improved classification and identification of acetic acid bacteria using matrix-assisted laser desorption/ionization time-of-flight mass spectrometry; Gluconobacter nephelii and Gluconobacter uchimurae are later heterotypic synonyms of Gluconobacter japonicus and Gluconobacter oxydans, respectively.</title>
        <authorList>
            <person name="Li L."/>
            <person name="Cleenwerck I."/>
            <person name="De Vuyst L."/>
            <person name="Vandamme P."/>
        </authorList>
    </citation>
    <scope>NUCLEOTIDE SEQUENCE [LARGE SCALE GENOMIC DNA]</scope>
    <source>
        <strain evidence="2 4">LMG 1604</strain>
        <strain evidence="1 3">LMG 1699</strain>
    </source>
</reference>
<name>A0A149VCJ7_9PROT</name>
<dbReference type="EMBL" id="LHZZ01000429">
    <property type="protein sequence ID" value="KXV77969.1"/>
    <property type="molecule type" value="Genomic_DNA"/>
</dbReference>
<evidence type="ECO:0000313" key="1">
    <source>
        <dbReference type="EMBL" id="KXV68171.1"/>
    </source>
</evidence>
<dbReference type="EMBL" id="LHZX01000312">
    <property type="protein sequence ID" value="KXV68171.1"/>
    <property type="molecule type" value="Genomic_DNA"/>
</dbReference>
<comment type="caution">
    <text evidence="2">The sequence shown here is derived from an EMBL/GenBank/DDBJ whole genome shotgun (WGS) entry which is preliminary data.</text>
</comment>
<evidence type="ECO:0000313" key="4">
    <source>
        <dbReference type="Proteomes" id="UP000075538"/>
    </source>
</evidence>
<dbReference type="Proteomes" id="UP000075377">
    <property type="component" value="Unassembled WGS sequence"/>
</dbReference>
<organism evidence="2 4">
    <name type="scientific">Acetobacter malorum</name>
    <dbReference type="NCBI Taxonomy" id="178901"/>
    <lineage>
        <taxon>Bacteria</taxon>
        <taxon>Pseudomonadati</taxon>
        <taxon>Pseudomonadota</taxon>
        <taxon>Alphaproteobacteria</taxon>
        <taxon>Acetobacterales</taxon>
        <taxon>Acetobacteraceae</taxon>
        <taxon>Acetobacter</taxon>
    </lineage>
</organism>
<dbReference type="Proteomes" id="UP000075538">
    <property type="component" value="Unassembled WGS sequence"/>
</dbReference>
<proteinExistence type="predicted"/>
<protein>
    <submittedName>
        <fullName evidence="2">Uncharacterized protein</fullName>
    </submittedName>
</protein>
<evidence type="ECO:0000313" key="2">
    <source>
        <dbReference type="EMBL" id="KXV77969.1"/>
    </source>
</evidence>